<dbReference type="Pfam" id="PF05962">
    <property type="entry name" value="HutD"/>
    <property type="match status" value="1"/>
</dbReference>
<sequence length="213" mass="22752">MASVPFPDVSLPPRLAIQTVASIASQAWRNGGGTTRPLAEAATGDWRISLADVERDGPYSPFPGMDRQSLVVEGAGVELRNGTDTVLLEPGRPAGYNGEIEWQATLRDGPVVALNTMVKRDRFRARIVPLRDDMLVATGRFALVLPLHGRCAWRTTDRTAATLLASGAMLTREADGPDLSLTPFSSSVPGVAAVLVLIEPAAPHFSENQGTRI</sequence>
<dbReference type="PANTHER" id="PTHR37943:SF1">
    <property type="entry name" value="PROTEIN VES"/>
    <property type="match status" value="1"/>
</dbReference>
<dbReference type="GeneID" id="69972910"/>
<dbReference type="RefSeq" id="WP_051453971.1">
    <property type="nucleotide sequence ID" value="NZ_CP012747.1"/>
</dbReference>
<evidence type="ECO:0000313" key="1">
    <source>
        <dbReference type="EMBL" id="ALL69334.1"/>
    </source>
</evidence>
<dbReference type="PANTHER" id="PTHR37943">
    <property type="entry name" value="PROTEIN VES"/>
    <property type="match status" value="1"/>
</dbReference>
<dbReference type="Gene3D" id="2.60.120.10">
    <property type="entry name" value="Jelly Rolls"/>
    <property type="match status" value="1"/>
</dbReference>
<accession>A0A0P0RKT8</accession>
<reference evidence="1 2" key="1">
    <citation type="journal article" date="2014" name="Genome Announc.">
        <title>Draft Genome Sequence of the Haloacid-Degrading Burkholderia caribensis Strain MBA4.</title>
        <authorList>
            <person name="Pan Y."/>
            <person name="Kong K.F."/>
            <person name="Tsang J.S."/>
        </authorList>
    </citation>
    <scope>NUCLEOTIDE SEQUENCE [LARGE SCALE GENOMIC DNA]</scope>
    <source>
        <strain evidence="1 2">MBA4</strain>
    </source>
</reference>
<gene>
    <name evidence="1" type="ORF">K788_0007272</name>
</gene>
<organism evidence="1 2">
    <name type="scientific">Paraburkholderia caribensis MBA4</name>
    <dbReference type="NCBI Taxonomy" id="1323664"/>
    <lineage>
        <taxon>Bacteria</taxon>
        <taxon>Pseudomonadati</taxon>
        <taxon>Pseudomonadota</taxon>
        <taxon>Betaproteobacteria</taxon>
        <taxon>Burkholderiales</taxon>
        <taxon>Burkholderiaceae</taxon>
        <taxon>Paraburkholderia</taxon>
    </lineage>
</organism>
<name>A0A0P0RKT8_9BURK</name>
<dbReference type="InterPro" id="IPR010282">
    <property type="entry name" value="Uncharacterised_HutD/Ves"/>
</dbReference>
<dbReference type="KEGG" id="bcai:K788_0007272"/>
<dbReference type="SUPFAM" id="SSF51182">
    <property type="entry name" value="RmlC-like cupins"/>
    <property type="match status" value="1"/>
</dbReference>
<protein>
    <submittedName>
        <fullName evidence="1">HutD</fullName>
    </submittedName>
</protein>
<dbReference type="Proteomes" id="UP000019146">
    <property type="component" value="Chromosome 2"/>
</dbReference>
<dbReference type="EMBL" id="CP012747">
    <property type="protein sequence ID" value="ALL69334.1"/>
    <property type="molecule type" value="Genomic_DNA"/>
</dbReference>
<dbReference type="AlphaFoldDB" id="A0A0P0RKT8"/>
<evidence type="ECO:0000313" key="2">
    <source>
        <dbReference type="Proteomes" id="UP000019146"/>
    </source>
</evidence>
<dbReference type="InterPro" id="IPR014710">
    <property type="entry name" value="RmlC-like_jellyroll"/>
</dbReference>
<proteinExistence type="predicted"/>
<dbReference type="InterPro" id="IPR011051">
    <property type="entry name" value="RmlC_Cupin_sf"/>
</dbReference>